<feature type="compositionally biased region" description="Basic and acidic residues" evidence="1">
    <location>
        <begin position="145"/>
        <end position="157"/>
    </location>
</feature>
<protein>
    <submittedName>
        <fullName evidence="2">Uncharacterized protein</fullName>
    </submittedName>
</protein>
<evidence type="ECO:0000256" key="1">
    <source>
        <dbReference type="SAM" id="MobiDB-lite"/>
    </source>
</evidence>
<sequence length="157" mass="17783">MAAYSVILTPVSSWYPTVPRPHALASKKGNCGELNRIPRVAPAQSLLRRLRRCGSNSETTLERQAMDWRGCIVSRRLRHEALLAMRFLQTDDMRERLPSTRVATTSLFISSALKALLRTTVPSDGDSSGFRDAAGRRRRPKLLQRRQDGGREPWIRV</sequence>
<accession>A0A6A5SWS2</accession>
<name>A0A6A5SWS2_9PLEO</name>
<dbReference type="AlphaFoldDB" id="A0A6A5SWS2"/>
<organism evidence="2 3">
    <name type="scientific">Clathrospora elynae</name>
    <dbReference type="NCBI Taxonomy" id="706981"/>
    <lineage>
        <taxon>Eukaryota</taxon>
        <taxon>Fungi</taxon>
        <taxon>Dikarya</taxon>
        <taxon>Ascomycota</taxon>
        <taxon>Pezizomycotina</taxon>
        <taxon>Dothideomycetes</taxon>
        <taxon>Pleosporomycetidae</taxon>
        <taxon>Pleosporales</taxon>
        <taxon>Diademaceae</taxon>
        <taxon>Clathrospora</taxon>
    </lineage>
</organism>
<feature type="region of interest" description="Disordered" evidence="1">
    <location>
        <begin position="122"/>
        <end position="157"/>
    </location>
</feature>
<reference evidence="2" key="1">
    <citation type="journal article" date="2020" name="Stud. Mycol.">
        <title>101 Dothideomycetes genomes: a test case for predicting lifestyles and emergence of pathogens.</title>
        <authorList>
            <person name="Haridas S."/>
            <person name="Albert R."/>
            <person name="Binder M."/>
            <person name="Bloem J."/>
            <person name="Labutti K."/>
            <person name="Salamov A."/>
            <person name="Andreopoulos B."/>
            <person name="Baker S."/>
            <person name="Barry K."/>
            <person name="Bills G."/>
            <person name="Bluhm B."/>
            <person name="Cannon C."/>
            <person name="Castanera R."/>
            <person name="Culley D."/>
            <person name="Daum C."/>
            <person name="Ezra D."/>
            <person name="Gonzalez J."/>
            <person name="Henrissat B."/>
            <person name="Kuo A."/>
            <person name="Liang C."/>
            <person name="Lipzen A."/>
            <person name="Lutzoni F."/>
            <person name="Magnuson J."/>
            <person name="Mondo S."/>
            <person name="Nolan M."/>
            <person name="Ohm R."/>
            <person name="Pangilinan J."/>
            <person name="Park H.-J."/>
            <person name="Ramirez L."/>
            <person name="Alfaro M."/>
            <person name="Sun H."/>
            <person name="Tritt A."/>
            <person name="Yoshinaga Y."/>
            <person name="Zwiers L.-H."/>
            <person name="Turgeon B."/>
            <person name="Goodwin S."/>
            <person name="Spatafora J."/>
            <person name="Crous P."/>
            <person name="Grigoriev I."/>
        </authorList>
    </citation>
    <scope>NUCLEOTIDE SEQUENCE</scope>
    <source>
        <strain evidence="2">CBS 161.51</strain>
    </source>
</reference>
<dbReference type="Proteomes" id="UP000800038">
    <property type="component" value="Unassembled WGS sequence"/>
</dbReference>
<evidence type="ECO:0000313" key="3">
    <source>
        <dbReference type="Proteomes" id="UP000800038"/>
    </source>
</evidence>
<dbReference type="EMBL" id="ML976012">
    <property type="protein sequence ID" value="KAF1945125.1"/>
    <property type="molecule type" value="Genomic_DNA"/>
</dbReference>
<evidence type="ECO:0000313" key="2">
    <source>
        <dbReference type="EMBL" id="KAF1945125.1"/>
    </source>
</evidence>
<keyword evidence="3" id="KW-1185">Reference proteome</keyword>
<proteinExistence type="predicted"/>
<gene>
    <name evidence="2" type="ORF">EJ02DRAFT_67895</name>
</gene>